<dbReference type="AlphaFoldDB" id="A0A4Q8QEE4"/>
<evidence type="ECO:0000313" key="3">
    <source>
        <dbReference type="Proteomes" id="UP000291981"/>
    </source>
</evidence>
<protein>
    <submittedName>
        <fullName evidence="2">Uncharacterized protein</fullName>
    </submittedName>
</protein>
<keyword evidence="3" id="KW-1185">Reference proteome</keyword>
<feature type="transmembrane region" description="Helical" evidence="1">
    <location>
        <begin position="159"/>
        <end position="184"/>
    </location>
</feature>
<keyword evidence="1" id="KW-0472">Membrane</keyword>
<evidence type="ECO:0000313" key="2">
    <source>
        <dbReference type="EMBL" id="TAI48811.1"/>
    </source>
</evidence>
<dbReference type="EMBL" id="SGIU01000001">
    <property type="protein sequence ID" value="TAI48811.1"/>
    <property type="molecule type" value="Genomic_DNA"/>
</dbReference>
<sequence>MRHKRTYLLMAIVSMLLLGLLANQIVYVYTAAIEQEAHFNEKASLALESIVNNVSEDYQVCQSVNDYCLGNDSNSSCKATFESKDEWQSVDSIIRTELLASNIDLKYRFDFCKSSISNDHPINTKNTFTTDLKGPVPSSAGILMHLEFPSKSNYIMRQMGLPFLSSVMMILLISIGFVVTFQYYRKEKENAAKTTECFIWV</sequence>
<keyword evidence="1" id="KW-1133">Transmembrane helix</keyword>
<organism evidence="2 3">
    <name type="scientific">Flagellimonas allohymeniacidonis</name>
    <dbReference type="NCBI Taxonomy" id="2517819"/>
    <lineage>
        <taxon>Bacteria</taxon>
        <taxon>Pseudomonadati</taxon>
        <taxon>Bacteroidota</taxon>
        <taxon>Flavobacteriia</taxon>
        <taxon>Flavobacteriales</taxon>
        <taxon>Flavobacteriaceae</taxon>
        <taxon>Flagellimonas</taxon>
    </lineage>
</organism>
<evidence type="ECO:0000256" key="1">
    <source>
        <dbReference type="SAM" id="Phobius"/>
    </source>
</evidence>
<accession>A0A4Q8QEE4</accession>
<proteinExistence type="predicted"/>
<gene>
    <name evidence="2" type="ORF">EW142_03160</name>
</gene>
<name>A0A4Q8QEE4_9FLAO</name>
<reference evidence="2 3" key="1">
    <citation type="submission" date="2019-02" db="EMBL/GenBank/DDBJ databases">
        <title>Draft genome sequence of Muricauda sp. 176CP4-71.</title>
        <authorList>
            <person name="Park J.-S."/>
        </authorList>
    </citation>
    <scope>NUCLEOTIDE SEQUENCE [LARGE SCALE GENOMIC DNA]</scope>
    <source>
        <strain evidence="2 3">176CP4-71</strain>
    </source>
</reference>
<comment type="caution">
    <text evidence="2">The sequence shown here is derived from an EMBL/GenBank/DDBJ whole genome shotgun (WGS) entry which is preliminary data.</text>
</comment>
<dbReference type="RefSeq" id="WP_130609537.1">
    <property type="nucleotide sequence ID" value="NZ_SGIU01000001.1"/>
</dbReference>
<dbReference type="Proteomes" id="UP000291981">
    <property type="component" value="Unassembled WGS sequence"/>
</dbReference>
<keyword evidence="1" id="KW-0812">Transmembrane</keyword>